<accession>A0ABW0H0E5</accession>
<dbReference type="InterPro" id="IPR018483">
    <property type="entry name" value="Carb_kinase_FGGY_CS"/>
</dbReference>
<dbReference type="PROSITE" id="PS00445">
    <property type="entry name" value="FGGY_KINASES_2"/>
    <property type="match status" value="1"/>
</dbReference>
<dbReference type="Proteomes" id="UP001596016">
    <property type="component" value="Unassembled WGS sequence"/>
</dbReference>
<evidence type="ECO:0000256" key="6">
    <source>
        <dbReference type="ARBA" id="ARBA00043149"/>
    </source>
</evidence>
<feature type="domain" description="Carbohydrate kinase FGGY C-terminal" evidence="9">
    <location>
        <begin position="243"/>
        <end position="428"/>
    </location>
</feature>
<evidence type="ECO:0000259" key="9">
    <source>
        <dbReference type="Pfam" id="PF02782"/>
    </source>
</evidence>
<proteinExistence type="inferred from homology"/>
<dbReference type="PIRSF" id="PIRSF000538">
    <property type="entry name" value="GlpK"/>
    <property type="match status" value="1"/>
</dbReference>
<comment type="caution">
    <text evidence="10">The sequence shown here is derived from an EMBL/GenBank/DDBJ whole genome shotgun (WGS) entry which is preliminary data.</text>
</comment>
<evidence type="ECO:0000256" key="7">
    <source>
        <dbReference type="RuleBase" id="RU003733"/>
    </source>
</evidence>
<dbReference type="InterPro" id="IPR000577">
    <property type="entry name" value="Carb_kinase_FGGY"/>
</dbReference>
<dbReference type="PANTHER" id="PTHR10196">
    <property type="entry name" value="SUGAR KINASE"/>
    <property type="match status" value="1"/>
</dbReference>
<comment type="similarity">
    <text evidence="1 7">Belongs to the FGGY kinase family.</text>
</comment>
<feature type="domain" description="Carbohydrate kinase FGGY N-terminal" evidence="8">
    <location>
        <begin position="5"/>
        <end position="233"/>
    </location>
</feature>
<keyword evidence="4 7" id="KW-0418">Kinase</keyword>
<dbReference type="InterPro" id="IPR018485">
    <property type="entry name" value="FGGY_C"/>
</dbReference>
<name>A0ABW0H0E5_9HYPH</name>
<keyword evidence="11" id="KW-1185">Reference proteome</keyword>
<evidence type="ECO:0000313" key="11">
    <source>
        <dbReference type="Proteomes" id="UP001596016"/>
    </source>
</evidence>
<organism evidence="10 11">
    <name type="scientific">Aquamicrobium segne</name>
    <dbReference type="NCBI Taxonomy" id="469547"/>
    <lineage>
        <taxon>Bacteria</taxon>
        <taxon>Pseudomonadati</taxon>
        <taxon>Pseudomonadota</taxon>
        <taxon>Alphaproteobacteria</taxon>
        <taxon>Hyphomicrobiales</taxon>
        <taxon>Phyllobacteriaceae</taxon>
        <taxon>Aquamicrobium</taxon>
    </lineage>
</organism>
<sequence>MKKTLAIDQGTTSTRAFVADETGIHCVHTVEHRQYYPHSGHVEHDPEELLKNIRACLDAAPHIDCVGIANQGESCLAWDARTGRAITPVIVWQDDRTADICDQLHQQGFEPMVRERAGLPIDPYFSGSKLGWILQHVPEAQKLSQTGNLRLGTTDAFFRDRLTGNFVTDPTTASRTSLMNLHTRQWDAELCRIFSVPIEALPQICPTGGQLGNLPNGVPLTASIVDQQAALFGHGARLPGHTKITFGTGAFVLTLTDTLYDGGPLLPTIAWAEDGAQPMHALDGGVYTASSAVNWSREIGLFDDWTQIDHFSSEPAISRGLVFVPALAGLAAPHWDRHARGAWFGLGLDTSRSDMMQAVLEGIAFRVGEILAEMEKQVAIVAPISIDGGMSRNPWFCQFVADCLGRQISVSGEAELTALGCAQLAARGASSELPYKPAARIIEPRPFPADWVAIFQAARQASQQFGLAAI</sequence>
<dbReference type="Pfam" id="PF00370">
    <property type="entry name" value="FGGY_N"/>
    <property type="match status" value="1"/>
</dbReference>
<dbReference type="SUPFAM" id="SSF53067">
    <property type="entry name" value="Actin-like ATPase domain"/>
    <property type="match status" value="2"/>
</dbReference>
<dbReference type="PANTHER" id="PTHR10196:SF69">
    <property type="entry name" value="GLYCEROL KINASE"/>
    <property type="match status" value="1"/>
</dbReference>
<keyword evidence="5" id="KW-0067">ATP-binding</keyword>
<protein>
    <recommendedName>
        <fullName evidence="6">ATP:glycerol 3-phosphotransferase</fullName>
    </recommendedName>
</protein>
<evidence type="ECO:0000256" key="3">
    <source>
        <dbReference type="ARBA" id="ARBA00022741"/>
    </source>
</evidence>
<reference evidence="11" key="1">
    <citation type="journal article" date="2019" name="Int. J. Syst. Evol. Microbiol.">
        <title>The Global Catalogue of Microorganisms (GCM) 10K type strain sequencing project: providing services to taxonomists for standard genome sequencing and annotation.</title>
        <authorList>
            <consortium name="The Broad Institute Genomics Platform"/>
            <consortium name="The Broad Institute Genome Sequencing Center for Infectious Disease"/>
            <person name="Wu L."/>
            <person name="Ma J."/>
        </authorList>
    </citation>
    <scope>NUCLEOTIDE SEQUENCE [LARGE SCALE GENOMIC DNA]</scope>
    <source>
        <strain evidence="11">CGMCC 4.1415</strain>
    </source>
</reference>
<evidence type="ECO:0000256" key="5">
    <source>
        <dbReference type="ARBA" id="ARBA00022840"/>
    </source>
</evidence>
<evidence type="ECO:0000256" key="1">
    <source>
        <dbReference type="ARBA" id="ARBA00009156"/>
    </source>
</evidence>
<gene>
    <name evidence="10" type="ORF">ACFPLB_15810</name>
</gene>
<evidence type="ECO:0000259" key="8">
    <source>
        <dbReference type="Pfam" id="PF00370"/>
    </source>
</evidence>
<dbReference type="InterPro" id="IPR018484">
    <property type="entry name" value="FGGY_N"/>
</dbReference>
<evidence type="ECO:0000313" key="10">
    <source>
        <dbReference type="EMBL" id="MFC5387425.1"/>
    </source>
</evidence>
<dbReference type="InterPro" id="IPR043129">
    <property type="entry name" value="ATPase_NBD"/>
</dbReference>
<keyword evidence="3" id="KW-0547">Nucleotide-binding</keyword>
<dbReference type="Pfam" id="PF02782">
    <property type="entry name" value="FGGY_C"/>
    <property type="match status" value="1"/>
</dbReference>
<evidence type="ECO:0000256" key="2">
    <source>
        <dbReference type="ARBA" id="ARBA00022679"/>
    </source>
</evidence>
<dbReference type="GO" id="GO:0016301">
    <property type="term" value="F:kinase activity"/>
    <property type="evidence" value="ECO:0007669"/>
    <property type="project" value="UniProtKB-KW"/>
</dbReference>
<dbReference type="Gene3D" id="3.30.420.40">
    <property type="match status" value="2"/>
</dbReference>
<dbReference type="EMBL" id="JBHSLL010000056">
    <property type="protein sequence ID" value="MFC5387425.1"/>
    <property type="molecule type" value="Genomic_DNA"/>
</dbReference>
<keyword evidence="2 7" id="KW-0808">Transferase</keyword>
<evidence type="ECO:0000256" key="4">
    <source>
        <dbReference type="ARBA" id="ARBA00022777"/>
    </source>
</evidence>
<dbReference type="RefSeq" id="WP_378231396.1">
    <property type="nucleotide sequence ID" value="NZ_JBHSLL010000056.1"/>
</dbReference>